<dbReference type="PIRSF" id="PIRSF033367">
    <property type="entry name" value="UCP033367_VanZ"/>
    <property type="match status" value="1"/>
</dbReference>
<dbReference type="InterPro" id="IPR017015">
    <property type="entry name" value="UCP033367_VanZ"/>
</dbReference>
<proteinExistence type="predicted"/>
<feature type="transmembrane region" description="Helical" evidence="1">
    <location>
        <begin position="56"/>
        <end position="74"/>
    </location>
</feature>
<sequence length="115" mass="12386">MSVAVAWASLAFITYASLSPIHDRPQLSSSANIEHVAAFTFLGFAFCAAYRDRMTLVCSLVLGSAVVLELLQKLTPDRHARLLDASEKVVGGLLGILLASIALRLIERWTAATDV</sequence>
<reference evidence="2 3" key="1">
    <citation type="submission" date="2017-03" db="EMBL/GenBank/DDBJ databases">
        <title>Whole genome sequences of fourteen strains of Bradyrhizobium canariense and one strain of Bradyrhizobium japonicum isolated from Lupinus (Papilionoideae: Genisteae) species in Algeria.</title>
        <authorList>
            <person name="Crovadore J."/>
            <person name="Chekireb D."/>
            <person name="Brachmann A."/>
            <person name="Chablais R."/>
            <person name="Cochard B."/>
            <person name="Lefort F."/>
        </authorList>
    </citation>
    <scope>NUCLEOTIDE SEQUENCE [LARGE SCALE GENOMIC DNA]</scope>
    <source>
        <strain evidence="2 3">UBMAN05</strain>
    </source>
</reference>
<keyword evidence="1" id="KW-0812">Transmembrane</keyword>
<gene>
    <name evidence="2" type="ORF">BST63_16740</name>
</gene>
<feature type="transmembrane region" description="Helical" evidence="1">
    <location>
        <begin position="28"/>
        <end position="49"/>
    </location>
</feature>
<organism evidence="2 3">
    <name type="scientific">Bradyrhizobium canariense</name>
    <dbReference type="NCBI Taxonomy" id="255045"/>
    <lineage>
        <taxon>Bacteria</taxon>
        <taxon>Pseudomonadati</taxon>
        <taxon>Pseudomonadota</taxon>
        <taxon>Alphaproteobacteria</taxon>
        <taxon>Hyphomicrobiales</taxon>
        <taxon>Nitrobacteraceae</taxon>
        <taxon>Bradyrhizobium</taxon>
    </lineage>
</organism>
<feature type="transmembrane region" description="Helical" evidence="1">
    <location>
        <begin position="89"/>
        <end position="106"/>
    </location>
</feature>
<accession>A0ABX3X3X7</accession>
<keyword evidence="3" id="KW-1185">Reference proteome</keyword>
<evidence type="ECO:0000313" key="2">
    <source>
        <dbReference type="EMBL" id="OSJ28394.1"/>
    </source>
</evidence>
<evidence type="ECO:0000256" key="1">
    <source>
        <dbReference type="SAM" id="Phobius"/>
    </source>
</evidence>
<comment type="caution">
    <text evidence="2">The sequence shown here is derived from an EMBL/GenBank/DDBJ whole genome shotgun (WGS) entry which is preliminary data.</text>
</comment>
<dbReference type="EMBL" id="NAFK01000161">
    <property type="protein sequence ID" value="OSJ28394.1"/>
    <property type="molecule type" value="Genomic_DNA"/>
</dbReference>
<protein>
    <recommendedName>
        <fullName evidence="4">VanZ like family protein</fullName>
    </recommendedName>
</protein>
<evidence type="ECO:0008006" key="4">
    <source>
        <dbReference type="Google" id="ProtNLM"/>
    </source>
</evidence>
<evidence type="ECO:0000313" key="3">
    <source>
        <dbReference type="Proteomes" id="UP000193884"/>
    </source>
</evidence>
<keyword evidence="1" id="KW-0472">Membrane</keyword>
<name>A0ABX3X3X7_9BRAD</name>
<dbReference type="Proteomes" id="UP000193884">
    <property type="component" value="Unassembled WGS sequence"/>
</dbReference>
<keyword evidence="1" id="KW-1133">Transmembrane helix</keyword>